<comment type="similarity">
    <text evidence="2">Belongs to the TAF4 family.</text>
</comment>
<comment type="subcellular location">
    <subcellularLocation>
        <location evidence="1">Nucleus</location>
    </subcellularLocation>
</comment>
<keyword evidence="3" id="KW-0805">Transcription regulation</keyword>
<accession>A0A2V3IXL1</accession>
<feature type="region of interest" description="Disordered" evidence="6">
    <location>
        <begin position="189"/>
        <end position="235"/>
    </location>
</feature>
<dbReference type="GO" id="GO:0006352">
    <property type="term" value="P:DNA-templated transcription initiation"/>
    <property type="evidence" value="ECO:0007669"/>
    <property type="project" value="InterPro"/>
</dbReference>
<dbReference type="STRING" id="448386.A0A2V3IXL1"/>
<evidence type="ECO:0000256" key="5">
    <source>
        <dbReference type="ARBA" id="ARBA00023242"/>
    </source>
</evidence>
<dbReference type="OrthoDB" id="11444at2759"/>
<keyword evidence="5" id="KW-0539">Nucleus</keyword>
<keyword evidence="9" id="KW-1185">Reference proteome</keyword>
<feature type="compositionally biased region" description="Low complexity" evidence="6">
    <location>
        <begin position="30"/>
        <end position="43"/>
    </location>
</feature>
<feature type="compositionally biased region" description="Low complexity" evidence="6">
    <location>
        <begin position="221"/>
        <end position="234"/>
    </location>
</feature>
<sequence>MDKSKNLNELLAAIGNGSTAPKNAAPRGTSSSAPASNQPSAFPQRPAISIPTIPQPISRPTSTNVGAAPTAPTAAAPPTVDGHYKELVTLLQRQPATAVNPQLQQAANPNTRRVATGNPMPLVPPGSQIPTQSLDPKAVAALRRRQQIQAAQVKQRREAYANINRSTQPVPPSFPRSTSQGIPAGIQSVVGTRSVPGNGRIEHTQEGMRNSSNLVAPQRPASASQSGQSHASNSRTIAQEQAIVVHFCHHAIKTVTKLMEGRPFAAQIDARLREHIKVVWSQWVRGLISRPQLFQSVATFVKQSNPAAKDVDVIRDFKAWYEHEYEMQRQRTLDQRRQGHQEDQNQVPSQEAPTQTVSRVVSHAVHGISQAVRPNVAPQHMVSARSQMKAEQAVIGVPRPSGKTIGTKPVAIRGVAVNRVPPQAPGVGRGPGKSIANKSIGGSGLQGAVIVANSVSSHAMVQKTTPTGQSANKQTVASAMPVSRTESSPKGPQRVIPQAGKSIGGKSLLPNKNTAQSKPKPPRRPAQKTTPKGPVKTPPKGAGKGKSPAAYPFHGGMPSSSNLQVGYHAHAQSHLPGKRVLDNASSSSPPNALKRAKPAPKPSKAPLGKKKPAAAVGNPGPGKGARPPVPKLDPKNRAGKRPAAPGAGLVHSGGASTAPGVQVLDGAGQKKVRRHEDLKEINLVDNVVDIEDEEVKLKVDASGKPQTVEDVVQYSSDMILAGPRLRKKMGTIAKRTDMTEGFTKEAMEVMSLAVRERLASILESLKPIATSRLDSAKEQWGTVATGMNIREKLERMRQDEERALQVAAEMRVKRRKEQKEAEAKKAAGEAAKSDKNSKDSSAAAEAERKEKLALEKKKKESSSQRDAMSGLIREFDRRRRRAAKPLAPLKPLSKPGGLPPIPKRPNSESFGRPGLKPLGSLDSLKAAGPLFKLGRSNSAVPRGLGKAPVQTNVKLRVTLRDCLFLFESDRNTRKSTLIHKWYARLQCGM</sequence>
<feature type="region of interest" description="Disordered" evidence="6">
    <location>
        <begin position="461"/>
        <end position="563"/>
    </location>
</feature>
<gene>
    <name evidence="8" type="ORF">BWQ96_03380</name>
</gene>
<feature type="compositionally biased region" description="Basic and acidic residues" evidence="6">
    <location>
        <begin position="331"/>
        <end position="343"/>
    </location>
</feature>
<organism evidence="8 9">
    <name type="scientific">Gracilariopsis chorda</name>
    <dbReference type="NCBI Taxonomy" id="448386"/>
    <lineage>
        <taxon>Eukaryota</taxon>
        <taxon>Rhodophyta</taxon>
        <taxon>Florideophyceae</taxon>
        <taxon>Rhodymeniophycidae</taxon>
        <taxon>Gracilariales</taxon>
        <taxon>Gracilariaceae</taxon>
        <taxon>Gracilariopsis</taxon>
    </lineage>
</organism>
<feature type="domain" description="Transcription initiation factor TFIID component TAF4 C-terminal" evidence="7">
    <location>
        <begin position="688"/>
        <end position="980"/>
    </location>
</feature>
<proteinExistence type="inferred from homology"/>
<feature type="compositionally biased region" description="Polar residues" evidence="6">
    <location>
        <begin position="461"/>
        <end position="477"/>
    </location>
</feature>
<feature type="compositionally biased region" description="Basic and acidic residues" evidence="6">
    <location>
        <begin position="845"/>
        <end position="863"/>
    </location>
</feature>
<evidence type="ECO:0000256" key="3">
    <source>
        <dbReference type="ARBA" id="ARBA00023015"/>
    </source>
</evidence>
<feature type="compositionally biased region" description="Low complexity" evidence="6">
    <location>
        <begin position="67"/>
        <end position="79"/>
    </location>
</feature>
<evidence type="ECO:0000256" key="6">
    <source>
        <dbReference type="SAM" id="MobiDB-lite"/>
    </source>
</evidence>
<dbReference type="InterPro" id="IPR007900">
    <property type="entry name" value="TAF4_C"/>
</dbReference>
<name>A0A2V3IXL1_9FLOR</name>
<feature type="region of interest" description="Disordered" evidence="6">
    <location>
        <begin position="814"/>
        <end position="917"/>
    </location>
</feature>
<feature type="region of interest" description="Disordered" evidence="6">
    <location>
        <begin position="579"/>
        <end position="676"/>
    </location>
</feature>
<dbReference type="AlphaFoldDB" id="A0A2V3IXL1"/>
<feature type="compositionally biased region" description="Polar residues" evidence="6">
    <location>
        <begin position="344"/>
        <end position="355"/>
    </location>
</feature>
<protein>
    <recommendedName>
        <fullName evidence="7">Transcription initiation factor TFIID component TAF4 C-terminal domain-containing protein</fullName>
    </recommendedName>
</protein>
<feature type="region of interest" description="Disordered" evidence="6">
    <location>
        <begin position="331"/>
        <end position="355"/>
    </location>
</feature>
<evidence type="ECO:0000256" key="1">
    <source>
        <dbReference type="ARBA" id="ARBA00004123"/>
    </source>
</evidence>
<feature type="compositionally biased region" description="Low complexity" evidence="6">
    <location>
        <begin position="528"/>
        <end position="552"/>
    </location>
</feature>
<feature type="region of interest" description="Disordered" evidence="6">
    <location>
        <begin position="1"/>
        <end position="79"/>
    </location>
</feature>
<feature type="compositionally biased region" description="Basic and acidic residues" evidence="6">
    <location>
        <begin position="817"/>
        <end position="838"/>
    </location>
</feature>
<evidence type="ECO:0000256" key="4">
    <source>
        <dbReference type="ARBA" id="ARBA00023163"/>
    </source>
</evidence>
<dbReference type="CDD" id="cd08045">
    <property type="entry name" value="HFD_TAF4"/>
    <property type="match status" value="1"/>
</dbReference>
<dbReference type="Proteomes" id="UP000247409">
    <property type="component" value="Unassembled WGS sequence"/>
</dbReference>
<evidence type="ECO:0000256" key="2">
    <source>
        <dbReference type="ARBA" id="ARBA00006178"/>
    </source>
</evidence>
<dbReference type="GO" id="GO:0005669">
    <property type="term" value="C:transcription factor TFIID complex"/>
    <property type="evidence" value="ECO:0007669"/>
    <property type="project" value="InterPro"/>
</dbReference>
<dbReference type="EMBL" id="NBIV01000032">
    <property type="protein sequence ID" value="PXF46851.1"/>
    <property type="molecule type" value="Genomic_DNA"/>
</dbReference>
<feature type="compositionally biased region" description="Low complexity" evidence="6">
    <location>
        <begin position="884"/>
        <end position="896"/>
    </location>
</feature>
<reference evidence="8 9" key="1">
    <citation type="journal article" date="2018" name="Mol. Biol. Evol.">
        <title>Analysis of the draft genome of the red seaweed Gracilariopsis chorda provides insights into genome size evolution in Rhodophyta.</title>
        <authorList>
            <person name="Lee J."/>
            <person name="Yang E.C."/>
            <person name="Graf L."/>
            <person name="Yang J.H."/>
            <person name="Qiu H."/>
            <person name="Zel Zion U."/>
            <person name="Chan C.X."/>
            <person name="Stephens T.G."/>
            <person name="Weber A.P.M."/>
            <person name="Boo G.H."/>
            <person name="Boo S.M."/>
            <person name="Kim K.M."/>
            <person name="Shin Y."/>
            <person name="Jung M."/>
            <person name="Lee S.J."/>
            <person name="Yim H.S."/>
            <person name="Lee J.H."/>
            <person name="Bhattacharya D."/>
            <person name="Yoon H.S."/>
        </authorList>
    </citation>
    <scope>NUCLEOTIDE SEQUENCE [LARGE SCALE GENOMIC DNA]</scope>
    <source>
        <strain evidence="8 9">SKKU-2015</strain>
        <tissue evidence="8">Whole body</tissue>
    </source>
</reference>
<keyword evidence="4" id="KW-0804">Transcription</keyword>
<comment type="caution">
    <text evidence="8">The sequence shown here is derived from an EMBL/GenBank/DDBJ whole genome shotgun (WGS) entry which is preliminary data.</text>
</comment>
<evidence type="ECO:0000313" key="9">
    <source>
        <dbReference type="Proteomes" id="UP000247409"/>
    </source>
</evidence>
<dbReference type="Pfam" id="PF05236">
    <property type="entry name" value="TAF4"/>
    <property type="match status" value="1"/>
</dbReference>
<evidence type="ECO:0000259" key="7">
    <source>
        <dbReference type="Pfam" id="PF05236"/>
    </source>
</evidence>
<evidence type="ECO:0000313" key="8">
    <source>
        <dbReference type="EMBL" id="PXF46851.1"/>
    </source>
</evidence>